<evidence type="ECO:0000313" key="3">
    <source>
        <dbReference type="Proteomes" id="UP001321580"/>
    </source>
</evidence>
<feature type="chain" id="PRO_5046902445" evidence="1">
    <location>
        <begin position="37"/>
        <end position="764"/>
    </location>
</feature>
<keyword evidence="3" id="KW-1185">Reference proteome</keyword>
<sequence>MNRAITPDARTTWRTTLAVARLALACGLAVSTGAYAQADGHPWQDGLDWRGHHARMTASPDGWRLRTDAAGTAIERDIAIQPMRSDTASVLFDGLFALAQDELQRAQVASITDNAYDSGRPIPCPCFETGEKWRYVWTRDLSFAADLALARLAPQRTRDSLRFKLSDARAGGSPGTYVLQDTGSGGSWPISSDRVVWFLGAAALPPSDDTDAQRFADQTWSALTATLAQDRQYVFDEDMGLYRGETSFLDWREQSYPRWTADDVGFIGQSFALSTNVLHYRALRLAARLAHERGDARAAQYDAQADALARAIDRRFWRDDRGLYMSYIGTAAHPVPFEAYDLLGLALLIDSGIAPEDRARRALSNYPTLESGSPVIWPQQPGIAIYHNRAIWPFVSAYALRAARRLDDAPRIEHEIRSLMRGAALAASNMENFELTTQAVHVDDGALSGPVVNSPRQLWSVAGYLQMVMEGVFGLQADGSVLPKIPVALVPMLFGERDTVSLQLRDGTIVLHRPAHVDGDLLVAGTTRREGDTRHVQLIGKQAPRAIADVRLDAAAFAPASPDAPTLREDGAQWRIDVPAGTRLYVDGALRAEAIAQPRHATLPRRPAQQCLSLTRVAGGVESLHGPTRCVGDETTVEGAWPRQWRAPTTGRYALSVDFVNTHGPINTGITAAVKRLIVECEGQPAQTGPLVMPHGTAMQRSSPVVIEAKAGGACRIGLLDGFNMSYLSHNAHYTGGAGGIDGPLNAADIGALHVMPLTENVAR</sequence>
<comment type="caution">
    <text evidence="2">The sequence shown here is derived from an EMBL/GenBank/DDBJ whole genome shotgun (WGS) entry which is preliminary data.</text>
</comment>
<dbReference type="InterPro" id="IPR008928">
    <property type="entry name" value="6-hairpin_glycosidase_sf"/>
</dbReference>
<accession>A0ABT6XCF1</accession>
<dbReference type="SUPFAM" id="SSF48208">
    <property type="entry name" value="Six-hairpin glycosidases"/>
    <property type="match status" value="1"/>
</dbReference>
<name>A0ABT6XCF1_9GAMM</name>
<dbReference type="Proteomes" id="UP001321580">
    <property type="component" value="Unassembled WGS sequence"/>
</dbReference>
<dbReference type="RefSeq" id="WP_283211326.1">
    <property type="nucleotide sequence ID" value="NZ_JASGBI010000001.1"/>
</dbReference>
<evidence type="ECO:0000313" key="2">
    <source>
        <dbReference type="EMBL" id="MDI9237825.1"/>
    </source>
</evidence>
<evidence type="ECO:0000256" key="1">
    <source>
        <dbReference type="SAM" id="SignalP"/>
    </source>
</evidence>
<organism evidence="2 3">
    <name type="scientific">Lysobacter stagni</name>
    <dbReference type="NCBI Taxonomy" id="3045172"/>
    <lineage>
        <taxon>Bacteria</taxon>
        <taxon>Pseudomonadati</taxon>
        <taxon>Pseudomonadota</taxon>
        <taxon>Gammaproteobacteria</taxon>
        <taxon>Lysobacterales</taxon>
        <taxon>Lysobacteraceae</taxon>
        <taxon>Lysobacter</taxon>
    </lineage>
</organism>
<proteinExistence type="predicted"/>
<dbReference type="InterPro" id="IPR012341">
    <property type="entry name" value="6hp_glycosidase-like_sf"/>
</dbReference>
<keyword evidence="1" id="KW-0732">Signal</keyword>
<protein>
    <submittedName>
        <fullName evidence="2">Six-hairpin glycosidase-like protein</fullName>
    </submittedName>
</protein>
<gene>
    <name evidence="2" type="ORF">QLQ15_02725</name>
</gene>
<dbReference type="Gene3D" id="1.50.10.10">
    <property type="match status" value="1"/>
</dbReference>
<reference evidence="2 3" key="1">
    <citation type="submission" date="2023-05" db="EMBL/GenBank/DDBJ databases">
        <title>Lysobacter sp. strain LF1 Genome sequencing and assembly.</title>
        <authorList>
            <person name="Jung Y."/>
        </authorList>
    </citation>
    <scope>NUCLEOTIDE SEQUENCE [LARGE SCALE GENOMIC DNA]</scope>
    <source>
        <strain evidence="2 3">LF1</strain>
    </source>
</reference>
<dbReference type="EMBL" id="JASGBI010000001">
    <property type="protein sequence ID" value="MDI9237825.1"/>
    <property type="molecule type" value="Genomic_DNA"/>
</dbReference>
<feature type="signal peptide" evidence="1">
    <location>
        <begin position="1"/>
        <end position="36"/>
    </location>
</feature>